<dbReference type="STRING" id="583356.Igag_1209"/>
<keyword evidence="1" id="KW-0175">Coiled coil</keyword>
<dbReference type="AlphaFoldDB" id="E0SP88"/>
<evidence type="ECO:0000313" key="3">
    <source>
        <dbReference type="Proteomes" id="UP000001304"/>
    </source>
</evidence>
<dbReference type="Proteomes" id="UP000001304">
    <property type="component" value="Chromosome"/>
</dbReference>
<sequence length="232" mass="27285">MKTIVIRVDEKIYEELEKKAKAEGFLTVSEYIYSLTLRTLGQQIEKESEVQKKVQLSLDKIIAILERRLQDKLNPFTSKIDDLGKRIADIIERIENLEQKIADIENQLSSTIRREREKKEEKVTPKKTAIDILKEQKVMFERDIASRIKDRDSFFAKLQKSGAIIVEAKDERIAIENTFWSEFVKKLENITTTNEDEIKKILDPIEYRLFSKLRESAIIVYDATLKKWVVYL</sequence>
<feature type="coiled-coil region" evidence="1">
    <location>
        <begin position="80"/>
        <end position="121"/>
    </location>
</feature>
<evidence type="ECO:0000313" key="2">
    <source>
        <dbReference type="EMBL" id="ADM28015.1"/>
    </source>
</evidence>
<protein>
    <recommendedName>
        <fullName evidence="4">CopG family transcriptional regulator</fullName>
    </recommendedName>
</protein>
<evidence type="ECO:0008006" key="4">
    <source>
        <dbReference type="Google" id="ProtNLM"/>
    </source>
</evidence>
<dbReference type="KEGG" id="iag:Igag_1209"/>
<reference evidence="2 3" key="1">
    <citation type="journal article" date="2010" name="Stand. Genomic Sci.">
        <title>Complete genome sequence of Ignisphaera aggregans type strain (AQ1.S1).</title>
        <authorList>
            <person name="Goker M."/>
            <person name="Held B."/>
            <person name="Lapidus A."/>
            <person name="Nolan M."/>
            <person name="Spring S."/>
            <person name="Yasawong M."/>
            <person name="Lucas S."/>
            <person name="Glavina Del Rio T."/>
            <person name="Tice H."/>
            <person name="Cheng J.F."/>
            <person name="Goodwin L."/>
            <person name="Tapia R."/>
            <person name="Pitluck S."/>
            <person name="Liolios K."/>
            <person name="Ivanova N."/>
            <person name="Mavromatis K."/>
            <person name="Mikhailova N."/>
            <person name="Pati A."/>
            <person name="Chen A."/>
            <person name="Palaniappan K."/>
            <person name="Brambilla E."/>
            <person name="Land M."/>
            <person name="Hauser L."/>
            <person name="Chang Y.J."/>
            <person name="Jeffries C.D."/>
            <person name="Brettin T."/>
            <person name="Detter J.C."/>
            <person name="Han C."/>
            <person name="Rohde M."/>
            <person name="Sikorski J."/>
            <person name="Woyke T."/>
            <person name="Bristow J."/>
            <person name="Eisen J.A."/>
            <person name="Markowitz V."/>
            <person name="Hugenholtz P."/>
            <person name="Kyrpides N.C."/>
            <person name="Klenk H.P."/>
        </authorList>
    </citation>
    <scope>NUCLEOTIDE SEQUENCE [LARGE SCALE GENOMIC DNA]</scope>
    <source>
        <strain evidence="3">DSM 17230 / JCM 13409 / AQ1.S1</strain>
    </source>
</reference>
<dbReference type="HOGENOM" id="CLU_092680_0_0_2"/>
<gene>
    <name evidence="2" type="ordered locus">Igag_1209</name>
</gene>
<proteinExistence type="predicted"/>
<name>E0SP88_IGNAA</name>
<keyword evidence="3" id="KW-1185">Reference proteome</keyword>
<evidence type="ECO:0000256" key="1">
    <source>
        <dbReference type="SAM" id="Coils"/>
    </source>
</evidence>
<organism evidence="2 3">
    <name type="scientific">Ignisphaera aggregans (strain DSM 17230 / JCM 13409 / AQ1.S1)</name>
    <dbReference type="NCBI Taxonomy" id="583356"/>
    <lineage>
        <taxon>Archaea</taxon>
        <taxon>Thermoproteota</taxon>
        <taxon>Thermoprotei</taxon>
        <taxon>Desulfurococcales</taxon>
        <taxon>Desulfurococcaceae</taxon>
        <taxon>Ignisphaera</taxon>
    </lineage>
</organism>
<accession>E0SP88</accession>
<dbReference type="BioCyc" id="IAGG583356:GHAH-1186-MONOMER"/>
<dbReference type="EMBL" id="CP002098">
    <property type="protein sequence ID" value="ADM28015.1"/>
    <property type="molecule type" value="Genomic_DNA"/>
</dbReference>